<feature type="transmembrane region" description="Helical" evidence="5">
    <location>
        <begin position="101"/>
        <end position="121"/>
    </location>
</feature>
<sequence>MNAFDLAACVGLVIAVYSGFSTGLLRSAITILAYLLAMPLAMGAVAAMSPQLRDVHGVPLAQGWLQFFAAFVVIGVALGKIGRILLDQAIGSEAGFGDRLAGALLGAVRVGMVATTLVLVFDKIVPPERQPRFLEGSRLRPLLSLAGAKGFRSLPPEVAGLIDRLKQERRI</sequence>
<keyword evidence="3 5" id="KW-1133">Transmembrane helix</keyword>
<keyword evidence="7" id="KW-1185">Reference proteome</keyword>
<dbReference type="PANTHER" id="PTHR36926">
    <property type="entry name" value="COLICIN V PRODUCTION PROTEIN"/>
    <property type="match status" value="1"/>
</dbReference>
<dbReference type="Pfam" id="PF02674">
    <property type="entry name" value="Colicin_V"/>
    <property type="match status" value="1"/>
</dbReference>
<comment type="caution">
    <text evidence="6">The sequence shown here is derived from an EMBL/GenBank/DDBJ whole genome shotgun (WGS) entry which is preliminary data.</text>
</comment>
<dbReference type="EMBL" id="JAFCLK010000019">
    <property type="protein sequence ID" value="MBR1138167.1"/>
    <property type="molecule type" value="Genomic_DNA"/>
</dbReference>
<proteinExistence type="predicted"/>
<evidence type="ECO:0000256" key="2">
    <source>
        <dbReference type="ARBA" id="ARBA00022692"/>
    </source>
</evidence>
<keyword evidence="4 5" id="KW-0472">Membrane</keyword>
<keyword evidence="2 5" id="KW-0812">Transmembrane</keyword>
<gene>
    <name evidence="6" type="ORF">JQ619_20555</name>
</gene>
<organism evidence="6 7">
    <name type="scientific">Bradyrhizobium denitrificans</name>
    <dbReference type="NCBI Taxonomy" id="2734912"/>
    <lineage>
        <taxon>Bacteria</taxon>
        <taxon>Pseudomonadati</taxon>
        <taxon>Pseudomonadota</taxon>
        <taxon>Alphaproteobacteria</taxon>
        <taxon>Hyphomicrobiales</taxon>
        <taxon>Nitrobacteraceae</taxon>
        <taxon>Bradyrhizobium</taxon>
    </lineage>
</organism>
<evidence type="ECO:0000256" key="5">
    <source>
        <dbReference type="SAM" id="Phobius"/>
    </source>
</evidence>
<protein>
    <submittedName>
        <fullName evidence="6">CvpA family protein</fullName>
    </submittedName>
</protein>
<dbReference type="Proteomes" id="UP001314635">
    <property type="component" value="Unassembled WGS sequence"/>
</dbReference>
<comment type="subcellular location">
    <subcellularLocation>
        <location evidence="1">Membrane</location>
        <topology evidence="1">Multi-pass membrane protein</topology>
    </subcellularLocation>
</comment>
<evidence type="ECO:0000313" key="6">
    <source>
        <dbReference type="EMBL" id="MBR1138167.1"/>
    </source>
</evidence>
<feature type="transmembrane region" description="Helical" evidence="5">
    <location>
        <begin position="60"/>
        <end position="81"/>
    </location>
</feature>
<evidence type="ECO:0000256" key="1">
    <source>
        <dbReference type="ARBA" id="ARBA00004141"/>
    </source>
</evidence>
<evidence type="ECO:0000256" key="3">
    <source>
        <dbReference type="ARBA" id="ARBA00022989"/>
    </source>
</evidence>
<feature type="transmembrane region" description="Helical" evidence="5">
    <location>
        <begin position="28"/>
        <end position="48"/>
    </location>
</feature>
<accession>A0ABS5GA04</accession>
<reference evidence="7" key="1">
    <citation type="journal article" date="2021" name="ISME J.">
        <title>Evolutionary origin and ecological implication of a unique nif island in free-living Bradyrhizobium lineages.</title>
        <authorList>
            <person name="Tao J."/>
        </authorList>
    </citation>
    <scope>NUCLEOTIDE SEQUENCE [LARGE SCALE GENOMIC DNA]</scope>
    <source>
        <strain evidence="7">SZCCT0094</strain>
    </source>
</reference>
<name>A0ABS5GA04_9BRAD</name>
<dbReference type="PANTHER" id="PTHR36926:SF1">
    <property type="entry name" value="COLICIN V PRODUCTION PROTEIN"/>
    <property type="match status" value="1"/>
</dbReference>
<evidence type="ECO:0000256" key="4">
    <source>
        <dbReference type="ARBA" id="ARBA00023136"/>
    </source>
</evidence>
<dbReference type="RefSeq" id="WP_012041498.1">
    <property type="nucleotide sequence ID" value="NZ_JABFDP010000053.1"/>
</dbReference>
<dbReference type="InterPro" id="IPR052719">
    <property type="entry name" value="CvpA-like"/>
</dbReference>
<evidence type="ECO:0000313" key="7">
    <source>
        <dbReference type="Proteomes" id="UP001314635"/>
    </source>
</evidence>
<dbReference type="InterPro" id="IPR003825">
    <property type="entry name" value="Colicin-V_CvpA"/>
</dbReference>